<reference evidence="1 2" key="1">
    <citation type="submission" date="2022-02" db="EMBL/GenBank/DDBJ databases">
        <title>Paenibacillus sp. MBLB1776 Whole Genome Shotgun Sequencing.</title>
        <authorList>
            <person name="Hwang C.Y."/>
            <person name="Cho E.-S."/>
            <person name="Seo M.-J."/>
        </authorList>
    </citation>
    <scope>NUCLEOTIDE SEQUENCE [LARGE SCALE GENOMIC DNA]</scope>
    <source>
        <strain evidence="1 2">MBLB1776</strain>
    </source>
</reference>
<dbReference type="KEGG" id="paun:MJA45_13405"/>
<sequence>MTEPNFVKSTIFADTPRLLAVTDQASKRILLLDPEVPDWKDGRAVKWSWHPNAEHSLHAWGLPSDVKLRHSPHFEGLCMLVTDSYGLAAIVSYPEGGAPRWACDVGGNPHAAELLPDGNMAIAASHGGWVRLYTASQSDAPFHYAEYELPGAHGVLWDPTRQVLWTVGDDYLTALVVSGTSSAPLLQEDPSLRSYLPTRYGHDLSPVYGDTNRLWVTTNYGVYHFDKSAVAWSEPLLTNDPFDLRFVKSIGNFPNGPVVLTKPEEGCLYEWATDKIHQFQEEAVFVKDGAAIYKARIWRPDYC</sequence>
<keyword evidence="2" id="KW-1185">Reference proteome</keyword>
<gene>
    <name evidence="1" type="ORF">MJA45_13405</name>
</gene>
<dbReference type="Proteomes" id="UP001305702">
    <property type="component" value="Chromosome"/>
</dbReference>
<dbReference type="EMBL" id="CP130318">
    <property type="protein sequence ID" value="WNQ13968.1"/>
    <property type="molecule type" value="Genomic_DNA"/>
</dbReference>
<dbReference type="RefSeq" id="WP_315607749.1">
    <property type="nucleotide sequence ID" value="NZ_CP130318.1"/>
</dbReference>
<accession>A0AA96LJ62</accession>
<name>A0AA96LJ62_9BACL</name>
<dbReference type="InterPro" id="IPR045383">
    <property type="entry name" value="DUF6528"/>
</dbReference>
<dbReference type="SUPFAM" id="SSF101898">
    <property type="entry name" value="NHL repeat"/>
    <property type="match status" value="1"/>
</dbReference>
<dbReference type="Pfam" id="PF20138">
    <property type="entry name" value="DUF6528"/>
    <property type="match status" value="1"/>
</dbReference>
<dbReference type="AlphaFoldDB" id="A0AA96LJ62"/>
<evidence type="ECO:0000313" key="1">
    <source>
        <dbReference type="EMBL" id="WNQ13968.1"/>
    </source>
</evidence>
<evidence type="ECO:0000313" key="2">
    <source>
        <dbReference type="Proteomes" id="UP001305702"/>
    </source>
</evidence>
<proteinExistence type="predicted"/>
<organism evidence="1 2">
    <name type="scientific">Paenibacillus aurantius</name>
    <dbReference type="NCBI Taxonomy" id="2918900"/>
    <lineage>
        <taxon>Bacteria</taxon>
        <taxon>Bacillati</taxon>
        <taxon>Bacillota</taxon>
        <taxon>Bacilli</taxon>
        <taxon>Bacillales</taxon>
        <taxon>Paenibacillaceae</taxon>
        <taxon>Paenibacillus</taxon>
    </lineage>
</organism>
<protein>
    <submittedName>
        <fullName evidence="1">DUF6528 family protein</fullName>
    </submittedName>
</protein>